<keyword evidence="6 11" id="KW-0949">S-adenosyl-L-methionine</keyword>
<accession>B3S2J9</accession>
<dbReference type="KEGG" id="tad:TRIADDRAFT_58052"/>
<dbReference type="GO" id="GO:0140956">
    <property type="term" value="F:histone H3K79 trimethyltransferase activity"/>
    <property type="evidence" value="ECO:0007669"/>
    <property type="project" value="UniProtKB-EC"/>
</dbReference>
<dbReference type="GO" id="GO:0006281">
    <property type="term" value="P:DNA repair"/>
    <property type="evidence" value="ECO:0000318"/>
    <property type="project" value="GO_Central"/>
</dbReference>
<dbReference type="InterPro" id="IPR025789">
    <property type="entry name" value="DOT1_dom"/>
</dbReference>
<evidence type="ECO:0000313" key="15">
    <source>
        <dbReference type="Proteomes" id="UP000009022"/>
    </source>
</evidence>
<dbReference type="InParanoid" id="B3S2J9"/>
<evidence type="ECO:0000256" key="3">
    <source>
        <dbReference type="ARBA" id="ARBA00020987"/>
    </source>
</evidence>
<sequence>MAHSHRLTYRRKHRNQAQEIIDTISFVCEDFVELRPAMNNNIAQFYKPESYESMSTMCEKYNRAIDGIRQLVYGETSFSLMTQILKILNPTPDDVFIDLGSGVGQAVLQAAASTNCKECWGIEKADIPAKFAKEIDKSFRKWMKWFGKSFCKYQLVKGDFLAPEYEGLIPKCTLIFVNNFAFGPAVDHQLKQIFANLVEGAKIVSSREFMPLNFRISSRNLSDIGSMMRIEELASLRGGVSWTGKPVKYYLHTVDSTAENNQTENLSSNGAKSTLSNFIDDEGVDDVTVFESGNANISFNSIKTSRTCENRQEKSQKSLLDIQKIPVLNERNSEISKIKKRKKQHSQFSIMDAKLKAGVASTDNDSEYNNLNEKVIKKLKKHQGIKLKKKEKKIKSNSIKEALTSTADAEELINNQKNRKTIKAKISSKLGKSKKRQKNATEGSVTKNEQLLYNSSGIQNVHSDNVATLSKDVQYSGNHGAMPRSLLNKITHVNKHHHQALAGYDQILTSIAQNVTLPEFQQQLKHEHDSLLQQESELTKHLKWLKSENRSLLDTNARLADKALKEFNEIKAIVGPNVGEISTFEPFKINQLLSITKDSTNLPFNINREGRQNKISTSSDLSCTQKTNHSVIVNGTSSPRSEVQVDYEVNNLHPEESQTIQKMKMSDYPDPNTFKANVNTNLLDNCEQLGAKSEPFDSKQQEKASVNDSELKLQSGYRNHCYDVKIANGINVSNGTTELDSNHYNECTELKTQHKSVLMNHKTPVGNNGITENGFTTVKSCID</sequence>
<dbReference type="AlphaFoldDB" id="B3S2J9"/>
<comment type="similarity">
    <text evidence="11">Belongs to the class I-like SAM-binding methyltransferase superfamily. DOT1 family.</text>
</comment>
<name>B3S2J9_TRIAD</name>
<keyword evidence="7 11" id="KW-0156">Chromatin regulator</keyword>
<dbReference type="CTD" id="6755558"/>
<dbReference type="InterPro" id="IPR030445">
    <property type="entry name" value="H3-K79_meTrfase"/>
</dbReference>
<evidence type="ECO:0000256" key="10">
    <source>
        <dbReference type="ARBA" id="ARBA00047770"/>
    </source>
</evidence>
<dbReference type="GO" id="GO:0032259">
    <property type="term" value="P:methylation"/>
    <property type="evidence" value="ECO:0007669"/>
    <property type="project" value="UniProtKB-KW"/>
</dbReference>
<keyword evidence="5 11" id="KW-0808">Transferase</keyword>
<evidence type="ECO:0000256" key="4">
    <source>
        <dbReference type="ARBA" id="ARBA00022603"/>
    </source>
</evidence>
<dbReference type="EMBL" id="DS985247">
    <property type="protein sequence ID" value="EDV23106.1"/>
    <property type="molecule type" value="Genomic_DNA"/>
</dbReference>
<dbReference type="EC" id="2.1.1.360" evidence="2 11"/>
<evidence type="ECO:0000259" key="13">
    <source>
        <dbReference type="PROSITE" id="PS51569"/>
    </source>
</evidence>
<protein>
    <recommendedName>
        <fullName evidence="3 11">Histone-lysine N-methyltransferase, H3 lysine-79 specific</fullName>
        <ecNumber evidence="2 11">2.1.1.360</ecNumber>
    </recommendedName>
    <alternativeName>
        <fullName evidence="9 11">Histone H3-K79 methyltransferase</fullName>
    </alternativeName>
</protein>
<evidence type="ECO:0000256" key="12">
    <source>
        <dbReference type="SAM" id="MobiDB-lite"/>
    </source>
</evidence>
<evidence type="ECO:0000256" key="8">
    <source>
        <dbReference type="ARBA" id="ARBA00023242"/>
    </source>
</evidence>
<evidence type="ECO:0000256" key="6">
    <source>
        <dbReference type="ARBA" id="ARBA00022691"/>
    </source>
</evidence>
<dbReference type="STRING" id="10228.B3S2J9"/>
<dbReference type="GO" id="GO:0005634">
    <property type="term" value="C:nucleus"/>
    <property type="evidence" value="ECO:0000318"/>
    <property type="project" value="GO_Central"/>
</dbReference>
<dbReference type="InterPro" id="IPR029063">
    <property type="entry name" value="SAM-dependent_MTases_sf"/>
</dbReference>
<dbReference type="CDD" id="cd02440">
    <property type="entry name" value="AdoMet_MTases"/>
    <property type="match status" value="1"/>
</dbReference>
<dbReference type="HOGENOM" id="CLU_358028_0_0_1"/>
<dbReference type="PANTHER" id="PTHR21451">
    <property type="entry name" value="HISTONE H3 METHYLTRANSFERASE"/>
    <property type="match status" value="1"/>
</dbReference>
<evidence type="ECO:0000256" key="5">
    <source>
        <dbReference type="ARBA" id="ARBA00022679"/>
    </source>
</evidence>
<dbReference type="SUPFAM" id="SSF53335">
    <property type="entry name" value="S-adenosyl-L-methionine-dependent methyltransferases"/>
    <property type="match status" value="1"/>
</dbReference>
<organism evidence="14 15">
    <name type="scientific">Trichoplax adhaerens</name>
    <name type="common">Trichoplax reptans</name>
    <dbReference type="NCBI Taxonomy" id="10228"/>
    <lineage>
        <taxon>Eukaryota</taxon>
        <taxon>Metazoa</taxon>
        <taxon>Placozoa</taxon>
        <taxon>Uniplacotomia</taxon>
        <taxon>Trichoplacea</taxon>
        <taxon>Trichoplacidae</taxon>
        <taxon>Trichoplax</taxon>
    </lineage>
</organism>
<reference evidence="14 15" key="1">
    <citation type="journal article" date="2008" name="Nature">
        <title>The Trichoplax genome and the nature of placozoans.</title>
        <authorList>
            <person name="Srivastava M."/>
            <person name="Begovic E."/>
            <person name="Chapman J."/>
            <person name="Putnam N.H."/>
            <person name="Hellsten U."/>
            <person name="Kawashima T."/>
            <person name="Kuo A."/>
            <person name="Mitros T."/>
            <person name="Salamov A."/>
            <person name="Carpenter M.L."/>
            <person name="Signorovitch A.Y."/>
            <person name="Moreno M.A."/>
            <person name="Kamm K."/>
            <person name="Grimwood J."/>
            <person name="Schmutz J."/>
            <person name="Shapiro H."/>
            <person name="Grigoriev I.V."/>
            <person name="Buss L.W."/>
            <person name="Schierwater B."/>
            <person name="Dellaporta S.L."/>
            <person name="Rokhsar D.S."/>
        </authorList>
    </citation>
    <scope>NUCLEOTIDE SEQUENCE [LARGE SCALE GENOMIC DNA]</scope>
    <source>
        <strain evidence="14 15">Grell-BS-1999</strain>
    </source>
</reference>
<proteinExistence type="inferred from homology"/>
<dbReference type="GeneID" id="6755558"/>
<evidence type="ECO:0000313" key="14">
    <source>
        <dbReference type="EMBL" id="EDV23106.1"/>
    </source>
</evidence>
<dbReference type="Gene3D" id="3.40.50.150">
    <property type="entry name" value="Vaccinia Virus protein VP39"/>
    <property type="match status" value="1"/>
</dbReference>
<comment type="miscellaneous">
    <text evidence="11">In contrast to other lysine histone methyltransferases, it does not contain a SET domain, suggesting the existence of another mechanism for methylation of lysine residues of histones.</text>
</comment>
<comment type="catalytic activity">
    <reaction evidence="10 11">
        <text>L-lysyl(79)-[histone H3] + 3 S-adenosyl-L-methionine = N(6),N(6),N(6)-trimethyl-L-lysyl(79)-[histone H3] + 3 S-adenosyl-L-homocysteine + 3 H(+)</text>
        <dbReference type="Rhea" id="RHEA:60328"/>
        <dbReference type="Rhea" id="RHEA-COMP:15549"/>
        <dbReference type="Rhea" id="RHEA-COMP:15552"/>
        <dbReference type="ChEBI" id="CHEBI:15378"/>
        <dbReference type="ChEBI" id="CHEBI:29969"/>
        <dbReference type="ChEBI" id="CHEBI:57856"/>
        <dbReference type="ChEBI" id="CHEBI:59789"/>
        <dbReference type="ChEBI" id="CHEBI:61961"/>
        <dbReference type="EC" id="2.1.1.360"/>
    </reaction>
</comment>
<dbReference type="FunFam" id="3.40.50.150:FF:000033">
    <property type="entry name" value="Histone-lysine N-methyltransferase, H3 lysine-79 specific"/>
    <property type="match status" value="1"/>
</dbReference>
<dbReference type="PROSITE" id="PS51569">
    <property type="entry name" value="DOT1"/>
    <property type="match status" value="1"/>
</dbReference>
<keyword evidence="15" id="KW-1185">Reference proteome</keyword>
<keyword evidence="8 11" id="KW-0539">Nucleus</keyword>
<feature type="region of interest" description="Disordered" evidence="12">
    <location>
        <begin position="427"/>
        <end position="446"/>
    </location>
</feature>
<evidence type="ECO:0000256" key="11">
    <source>
        <dbReference type="RuleBase" id="RU271113"/>
    </source>
</evidence>
<dbReference type="PANTHER" id="PTHR21451:SF0">
    <property type="entry name" value="HISTONE-LYSINE N-METHYLTRANSFERASE, H3 LYSINE-79 SPECIFIC"/>
    <property type="match status" value="1"/>
</dbReference>
<feature type="domain" description="DOT1" evidence="13">
    <location>
        <begin position="1"/>
        <end position="267"/>
    </location>
</feature>
<evidence type="ECO:0000256" key="1">
    <source>
        <dbReference type="ARBA" id="ARBA00004123"/>
    </source>
</evidence>
<dbReference type="GO" id="GO:0031509">
    <property type="term" value="P:subtelomeric heterochromatin formation"/>
    <property type="evidence" value="ECO:0000318"/>
    <property type="project" value="GO_Central"/>
</dbReference>
<evidence type="ECO:0000256" key="2">
    <source>
        <dbReference type="ARBA" id="ARBA00012190"/>
    </source>
</evidence>
<evidence type="ECO:0000256" key="9">
    <source>
        <dbReference type="ARBA" id="ARBA00029821"/>
    </source>
</evidence>
<dbReference type="OrthoDB" id="443402at2759"/>
<dbReference type="PhylomeDB" id="B3S2J9"/>
<dbReference type="GO" id="GO:0031151">
    <property type="term" value="F:histone H3K79 methyltransferase activity"/>
    <property type="evidence" value="ECO:0000318"/>
    <property type="project" value="GO_Central"/>
</dbReference>
<dbReference type="RefSeq" id="XP_002114016.1">
    <property type="nucleotide sequence ID" value="XM_002113980.1"/>
</dbReference>
<dbReference type="GO" id="GO:0000077">
    <property type="term" value="P:DNA damage checkpoint signaling"/>
    <property type="evidence" value="ECO:0000318"/>
    <property type="project" value="GO_Central"/>
</dbReference>
<keyword evidence="4 11" id="KW-0489">Methyltransferase</keyword>
<dbReference type="Pfam" id="PF08123">
    <property type="entry name" value="DOT1"/>
    <property type="match status" value="1"/>
</dbReference>
<dbReference type="eggNOG" id="KOG3924">
    <property type="taxonomic scope" value="Eukaryota"/>
</dbReference>
<dbReference type="Proteomes" id="UP000009022">
    <property type="component" value="Unassembled WGS sequence"/>
</dbReference>
<evidence type="ECO:0000256" key="7">
    <source>
        <dbReference type="ARBA" id="ARBA00022853"/>
    </source>
</evidence>
<gene>
    <name evidence="14" type="ORF">TRIADDRAFT_58052</name>
</gene>
<comment type="function">
    <text evidence="11">Histone methyltransferase that specifically trimethylates histone H3 to form H3K79me3. This methylation is required for telomere silencing and for the pachytene checkpoint during the meiotic cell cycle by allowing the recruitment of RAD9 to double strand breaks. Nucleosomes are preferred as substrate compared to free histone.</text>
</comment>
<comment type="subcellular location">
    <subcellularLocation>
        <location evidence="1 11">Nucleus</location>
    </subcellularLocation>
</comment>
<dbReference type="GO" id="GO:0000781">
    <property type="term" value="C:chromosome, telomeric region"/>
    <property type="evidence" value="ECO:0007669"/>
    <property type="project" value="GOC"/>
</dbReference>